<keyword evidence="1" id="KW-0539">Nucleus</keyword>
<feature type="domain" description="Zn(2)-C6 fungal-type" evidence="3">
    <location>
        <begin position="10"/>
        <end position="38"/>
    </location>
</feature>
<feature type="compositionally biased region" description="Low complexity" evidence="2">
    <location>
        <begin position="59"/>
        <end position="71"/>
    </location>
</feature>
<name>A0A6A5YL43_9PLEO</name>
<reference evidence="4" key="1">
    <citation type="journal article" date="2020" name="Stud. Mycol.">
        <title>101 Dothideomycetes genomes: a test case for predicting lifestyles and emergence of pathogens.</title>
        <authorList>
            <person name="Haridas S."/>
            <person name="Albert R."/>
            <person name="Binder M."/>
            <person name="Bloem J."/>
            <person name="Labutti K."/>
            <person name="Salamov A."/>
            <person name="Andreopoulos B."/>
            <person name="Baker S."/>
            <person name="Barry K."/>
            <person name="Bills G."/>
            <person name="Bluhm B."/>
            <person name="Cannon C."/>
            <person name="Castanera R."/>
            <person name="Culley D."/>
            <person name="Daum C."/>
            <person name="Ezra D."/>
            <person name="Gonzalez J."/>
            <person name="Henrissat B."/>
            <person name="Kuo A."/>
            <person name="Liang C."/>
            <person name="Lipzen A."/>
            <person name="Lutzoni F."/>
            <person name="Magnuson J."/>
            <person name="Mondo S."/>
            <person name="Nolan M."/>
            <person name="Ohm R."/>
            <person name="Pangilinan J."/>
            <person name="Park H.-J."/>
            <person name="Ramirez L."/>
            <person name="Alfaro M."/>
            <person name="Sun H."/>
            <person name="Tritt A."/>
            <person name="Yoshinaga Y."/>
            <person name="Zwiers L.-H."/>
            <person name="Turgeon B."/>
            <person name="Goodwin S."/>
            <person name="Spatafora J."/>
            <person name="Crous P."/>
            <person name="Grigoriev I."/>
        </authorList>
    </citation>
    <scope>NUCLEOTIDE SEQUENCE</scope>
    <source>
        <strain evidence="4">CBS 627.86</strain>
    </source>
</reference>
<organism evidence="4 5">
    <name type="scientific">Lophiotrema nucula</name>
    <dbReference type="NCBI Taxonomy" id="690887"/>
    <lineage>
        <taxon>Eukaryota</taxon>
        <taxon>Fungi</taxon>
        <taxon>Dikarya</taxon>
        <taxon>Ascomycota</taxon>
        <taxon>Pezizomycotina</taxon>
        <taxon>Dothideomycetes</taxon>
        <taxon>Pleosporomycetidae</taxon>
        <taxon>Pleosporales</taxon>
        <taxon>Lophiotremataceae</taxon>
        <taxon>Lophiotrema</taxon>
    </lineage>
</organism>
<keyword evidence="5" id="KW-1185">Reference proteome</keyword>
<dbReference type="InterPro" id="IPR001138">
    <property type="entry name" value="Zn2Cys6_DnaBD"/>
</dbReference>
<accession>A0A6A5YL43</accession>
<dbReference type="PANTHER" id="PTHR38791:SF1">
    <property type="entry name" value="TRANSCRIPTION FACTOR, PUTATIVE-RELATED"/>
    <property type="match status" value="1"/>
</dbReference>
<evidence type="ECO:0000256" key="2">
    <source>
        <dbReference type="SAM" id="MobiDB-lite"/>
    </source>
</evidence>
<evidence type="ECO:0000256" key="1">
    <source>
        <dbReference type="ARBA" id="ARBA00023242"/>
    </source>
</evidence>
<dbReference type="InterPro" id="IPR036864">
    <property type="entry name" value="Zn2-C6_fun-type_DNA-bd_sf"/>
</dbReference>
<evidence type="ECO:0000313" key="4">
    <source>
        <dbReference type="EMBL" id="KAF2107693.1"/>
    </source>
</evidence>
<dbReference type="Pfam" id="PF00172">
    <property type="entry name" value="Zn_clus"/>
    <property type="match status" value="1"/>
</dbReference>
<gene>
    <name evidence="4" type="ORF">BDV96DRAFT_505808</name>
</gene>
<evidence type="ECO:0000313" key="5">
    <source>
        <dbReference type="Proteomes" id="UP000799770"/>
    </source>
</evidence>
<dbReference type="GO" id="GO:0000981">
    <property type="term" value="F:DNA-binding transcription factor activity, RNA polymerase II-specific"/>
    <property type="evidence" value="ECO:0007669"/>
    <property type="project" value="InterPro"/>
</dbReference>
<dbReference type="PANTHER" id="PTHR38791">
    <property type="entry name" value="ZN(II)2CYS6 TRANSCRIPTION FACTOR (EUROFUNG)-RELATED-RELATED"/>
    <property type="match status" value="1"/>
</dbReference>
<feature type="region of interest" description="Disordered" evidence="2">
    <location>
        <begin position="59"/>
        <end position="79"/>
    </location>
</feature>
<dbReference type="SUPFAM" id="SSF57701">
    <property type="entry name" value="Zn2/Cys6 DNA-binding domain"/>
    <property type="match status" value="1"/>
</dbReference>
<dbReference type="Gene3D" id="4.10.240.10">
    <property type="entry name" value="Zn(2)-C6 fungal-type DNA-binding domain"/>
    <property type="match status" value="1"/>
</dbReference>
<sequence length="564" mass="62898">MAYPRKPSASCEECRKRRTKCNKARPSCGQCIRTKRICPGYRESEDFVFFDESDKVAKKSSAASRSASPPERTSPPKGRPVAVAQYATPVNSPEAGLPQDLDILALNFFVSNYVHSDSMSSQFDFLPGLYAREGLTSSGLQQSMKAVGLAGLGKSINRPDFITSSRKCYLSAIQTITNALSQPQAADRDSTLSSILLMGMYEVLLLPDTSGLTNLKRHLDGAITLANMRLQAENRTDVEMKMIGSLVQSVIMSSWIQNIPLPAGFHALRRQHNEEEQPSTVHAIFLDHLVDMIGFRHAMCDNTYTTPNAAIYEAVRIDKRLASFLGRMPQEGRYQEVHGSGEPAQLVYDEYYHVYPSNLAAHLWNSVRSSRLRLHRIIIMKCLVLLKATSKEDVSAFAEQRAISEAIVRSLSRDICASVPQLAGYVEDLESYSERASVRSRSESLEPTTHFLYDRGQLIQAPAFLLSPIQVKRSPSKVSSSPRRANLYNILYMLYALRPVAILPEDMKLWIQQRVEWIEAKTEPDDLALLKGMLHNKPHHGPAWVAAERSPAVNGNGPTMTAVR</sequence>
<dbReference type="EMBL" id="ML977352">
    <property type="protein sequence ID" value="KAF2107693.1"/>
    <property type="molecule type" value="Genomic_DNA"/>
</dbReference>
<dbReference type="PROSITE" id="PS50048">
    <property type="entry name" value="ZN2_CY6_FUNGAL_2"/>
    <property type="match status" value="1"/>
</dbReference>
<dbReference type="InterPro" id="IPR053175">
    <property type="entry name" value="DHMBA_Reg_Transcription_Factor"/>
</dbReference>
<dbReference type="SMART" id="SM00066">
    <property type="entry name" value="GAL4"/>
    <property type="match status" value="1"/>
</dbReference>
<proteinExistence type="predicted"/>
<dbReference type="PROSITE" id="PS00463">
    <property type="entry name" value="ZN2_CY6_FUNGAL_1"/>
    <property type="match status" value="1"/>
</dbReference>
<dbReference type="OrthoDB" id="4220372at2759"/>
<evidence type="ECO:0000259" key="3">
    <source>
        <dbReference type="PROSITE" id="PS50048"/>
    </source>
</evidence>
<dbReference type="AlphaFoldDB" id="A0A6A5YL43"/>
<dbReference type="Proteomes" id="UP000799770">
    <property type="component" value="Unassembled WGS sequence"/>
</dbReference>
<dbReference type="GO" id="GO:0008270">
    <property type="term" value="F:zinc ion binding"/>
    <property type="evidence" value="ECO:0007669"/>
    <property type="project" value="InterPro"/>
</dbReference>
<protein>
    <recommendedName>
        <fullName evidence="3">Zn(2)-C6 fungal-type domain-containing protein</fullName>
    </recommendedName>
</protein>
<dbReference type="CDD" id="cd00067">
    <property type="entry name" value="GAL4"/>
    <property type="match status" value="1"/>
</dbReference>